<keyword evidence="2" id="KW-1185">Reference proteome</keyword>
<dbReference type="AlphaFoldDB" id="A0A397J3R9"/>
<protein>
    <submittedName>
        <fullName evidence="1">Uncharacterized protein</fullName>
    </submittedName>
</protein>
<accession>A0A397J3R9</accession>
<dbReference type="Proteomes" id="UP000266861">
    <property type="component" value="Unassembled WGS sequence"/>
</dbReference>
<name>A0A397J3R9_9GLOM</name>
<dbReference type="EMBL" id="PQFF01000106">
    <property type="protein sequence ID" value="RHZ82047.1"/>
    <property type="molecule type" value="Genomic_DNA"/>
</dbReference>
<evidence type="ECO:0000313" key="2">
    <source>
        <dbReference type="Proteomes" id="UP000266861"/>
    </source>
</evidence>
<sequence length="122" mass="14726">MYFIYKLNTLHPSHLQHMQNLLLSISRYRYIENNFELDLWNRTFLFELDTKELNDNELGRLTMFSTSLDSVPLHTKTTSLSFKHKCPVLNQIEWRDNCQFPVIHKGEILSDWKKQIWNQLIV</sequence>
<organism evidence="1 2">
    <name type="scientific">Diversispora epigaea</name>
    <dbReference type="NCBI Taxonomy" id="1348612"/>
    <lineage>
        <taxon>Eukaryota</taxon>
        <taxon>Fungi</taxon>
        <taxon>Fungi incertae sedis</taxon>
        <taxon>Mucoromycota</taxon>
        <taxon>Glomeromycotina</taxon>
        <taxon>Glomeromycetes</taxon>
        <taxon>Diversisporales</taxon>
        <taxon>Diversisporaceae</taxon>
        <taxon>Diversispora</taxon>
    </lineage>
</organism>
<proteinExistence type="predicted"/>
<evidence type="ECO:0000313" key="1">
    <source>
        <dbReference type="EMBL" id="RHZ82047.1"/>
    </source>
</evidence>
<gene>
    <name evidence="1" type="ORF">Glove_114g96</name>
</gene>
<reference evidence="1 2" key="1">
    <citation type="submission" date="2018-08" db="EMBL/GenBank/DDBJ databases">
        <title>Genome and evolution of the arbuscular mycorrhizal fungus Diversispora epigaea (formerly Glomus versiforme) and its bacterial endosymbionts.</title>
        <authorList>
            <person name="Sun X."/>
            <person name="Fei Z."/>
            <person name="Harrison M."/>
        </authorList>
    </citation>
    <scope>NUCLEOTIDE SEQUENCE [LARGE SCALE GENOMIC DNA]</scope>
    <source>
        <strain evidence="1 2">IT104</strain>
    </source>
</reference>
<comment type="caution">
    <text evidence="1">The sequence shown here is derived from an EMBL/GenBank/DDBJ whole genome shotgun (WGS) entry which is preliminary data.</text>
</comment>